<sequence>MASQTEPHRTHHHHHQPFPRFIHSTAAALLSLLPLSKPAPIKSSIAPPPPRICLPVTSSRFDPTDSSSSSSSSVTSSLQGVSSHSGTGFPSTVRISSLNPNGGGGPAFVGQVFSMCDLSGTGLMAVSTHFDVPFISKRTPEWLKKMFSVITKSERSGPVFRFFMDLGDAVTYVKKLNIRSGVVGACRLDIAYEHFKEKPHLFQFIPSEKQVKAANKLLKTLPKDRRPRKVEGVPVFSAQNLDIAIATSDGIKWYTPYFFDKNMLDNILEGSVDQHFQGLIQSRHMQRRRDVIDDSMAGGMAEDITENIWEPPEVQEVLDEMGPPSIPLSVITKAAEIELLYAVDRVLLGNRWLRKATGIQPKFPYMLDSFERRSAASLLRASATADPRIEGGDFDSKLVGVSSPDIKSDQVDQFHQNVLRLPFSDWFDHAWSKQHQPKPETRNYEEQAELKQSPFLPKITMVGISTGEAGQMSKSTLKKTMEDLTKELEVDQSSSNGNSDSAASESRDPLFVANVGDFYSGVAKTGSPRWVRGGND</sequence>
<accession>A0A7N0V2F7</accession>
<evidence type="ECO:0000256" key="2">
    <source>
        <dbReference type="ARBA" id="ARBA00022528"/>
    </source>
</evidence>
<evidence type="ECO:0000256" key="3">
    <source>
        <dbReference type="ARBA" id="ARBA00022640"/>
    </source>
</evidence>
<feature type="region of interest" description="Disordered" evidence="4">
    <location>
        <begin position="54"/>
        <end position="87"/>
    </location>
</feature>
<dbReference type="GO" id="GO:0009507">
    <property type="term" value="C:chloroplast"/>
    <property type="evidence" value="ECO:0007669"/>
    <property type="project" value="UniProtKB-SubCell"/>
</dbReference>
<feature type="compositionally biased region" description="Low complexity" evidence="4">
    <location>
        <begin position="57"/>
        <end position="87"/>
    </location>
</feature>
<evidence type="ECO:0008006" key="7">
    <source>
        <dbReference type="Google" id="ProtNLM"/>
    </source>
</evidence>
<name>A0A7N0V2F7_KALFE</name>
<organism evidence="5 6">
    <name type="scientific">Kalanchoe fedtschenkoi</name>
    <name type="common">Lavender scallops</name>
    <name type="synonym">South American air plant</name>
    <dbReference type="NCBI Taxonomy" id="63787"/>
    <lineage>
        <taxon>Eukaryota</taxon>
        <taxon>Viridiplantae</taxon>
        <taxon>Streptophyta</taxon>
        <taxon>Embryophyta</taxon>
        <taxon>Tracheophyta</taxon>
        <taxon>Spermatophyta</taxon>
        <taxon>Magnoliopsida</taxon>
        <taxon>eudicotyledons</taxon>
        <taxon>Gunneridae</taxon>
        <taxon>Pentapetalae</taxon>
        <taxon>Saxifragales</taxon>
        <taxon>Crassulaceae</taxon>
        <taxon>Kalanchoe</taxon>
    </lineage>
</organism>
<evidence type="ECO:0000256" key="1">
    <source>
        <dbReference type="ARBA" id="ARBA00004229"/>
    </source>
</evidence>
<dbReference type="Pfam" id="PF04278">
    <property type="entry name" value="Tic22"/>
    <property type="match status" value="1"/>
</dbReference>
<reference evidence="5" key="1">
    <citation type="submission" date="2021-01" db="UniProtKB">
        <authorList>
            <consortium name="EnsemblPlants"/>
        </authorList>
    </citation>
    <scope>IDENTIFICATION</scope>
</reference>
<keyword evidence="6" id="KW-1185">Reference proteome</keyword>
<dbReference type="InterPro" id="IPR007378">
    <property type="entry name" value="Tic22-like"/>
</dbReference>
<dbReference type="PANTHER" id="PTHR35138">
    <property type="entry name" value="OS01G0225300 PROTEIN"/>
    <property type="match status" value="1"/>
</dbReference>
<feature type="region of interest" description="Disordered" evidence="4">
    <location>
        <begin position="486"/>
        <end position="507"/>
    </location>
</feature>
<evidence type="ECO:0000313" key="5">
    <source>
        <dbReference type="EnsemblPlants" id="Kaladp0095s0283.1.v1.1"/>
    </source>
</evidence>
<evidence type="ECO:0000256" key="4">
    <source>
        <dbReference type="SAM" id="MobiDB-lite"/>
    </source>
</evidence>
<feature type="compositionally biased region" description="Low complexity" evidence="4">
    <location>
        <begin position="493"/>
        <end position="504"/>
    </location>
</feature>
<keyword evidence="3" id="KW-0934">Plastid</keyword>
<dbReference type="OMA" id="SRTPMWF"/>
<dbReference type="EnsemblPlants" id="Kaladp0095s0283.1.v1.1">
    <property type="protein sequence ID" value="Kaladp0095s0283.1.v1.1"/>
    <property type="gene ID" value="Kaladp0095s0283.v1.1"/>
</dbReference>
<evidence type="ECO:0000313" key="6">
    <source>
        <dbReference type="Proteomes" id="UP000594263"/>
    </source>
</evidence>
<dbReference type="PANTHER" id="PTHR35138:SF1">
    <property type="entry name" value="MYB-LIKE DOMAIN-CONTAINING PROTEIN"/>
    <property type="match status" value="1"/>
</dbReference>
<dbReference type="AlphaFoldDB" id="A0A7N0V2F7"/>
<keyword evidence="2" id="KW-0150">Chloroplast</keyword>
<dbReference type="GO" id="GO:0015031">
    <property type="term" value="P:protein transport"/>
    <property type="evidence" value="ECO:0007669"/>
    <property type="project" value="InterPro"/>
</dbReference>
<comment type="subcellular location">
    <subcellularLocation>
        <location evidence="1">Plastid</location>
        <location evidence="1">Chloroplast</location>
    </subcellularLocation>
</comment>
<dbReference type="Gramene" id="Kaladp0095s0283.1.v1.1">
    <property type="protein sequence ID" value="Kaladp0095s0283.1.v1.1"/>
    <property type="gene ID" value="Kaladp0095s0283.v1.1"/>
</dbReference>
<protein>
    <recommendedName>
        <fullName evidence="7">Tic22-like family protein</fullName>
    </recommendedName>
</protein>
<proteinExistence type="predicted"/>
<dbReference type="Proteomes" id="UP000594263">
    <property type="component" value="Unplaced"/>
</dbReference>